<keyword evidence="2" id="KW-1185">Reference proteome</keyword>
<organism evidence="1 2">
    <name type="scientific">Chelatococcus sambhunathii</name>
    <dbReference type="NCBI Taxonomy" id="363953"/>
    <lineage>
        <taxon>Bacteria</taxon>
        <taxon>Pseudomonadati</taxon>
        <taxon>Pseudomonadota</taxon>
        <taxon>Alphaproteobacteria</taxon>
        <taxon>Hyphomicrobiales</taxon>
        <taxon>Chelatococcaceae</taxon>
        <taxon>Chelatococcus</taxon>
    </lineage>
</organism>
<proteinExistence type="predicted"/>
<name>A0ABU1DE38_9HYPH</name>
<comment type="caution">
    <text evidence="1">The sequence shown here is derived from an EMBL/GenBank/DDBJ whole genome shotgun (WGS) entry which is preliminary data.</text>
</comment>
<accession>A0ABU1DE38</accession>
<evidence type="ECO:0000313" key="2">
    <source>
        <dbReference type="Proteomes" id="UP001181622"/>
    </source>
</evidence>
<gene>
    <name evidence="1" type="ORF">IHQ68_06805</name>
</gene>
<protein>
    <submittedName>
        <fullName evidence="1">Uncharacterized protein</fullName>
    </submittedName>
</protein>
<sequence>MAYVGHSSFDHGVFRIGAGRLSTPLVFRSALVAAAVAAAVLALSDGDTATSAATQATAAKADRIGRAEAIPSEAGLLTTDPAARTTTVVRGTVATISPDSPWAAEFK</sequence>
<dbReference type="RefSeq" id="WP_309390116.1">
    <property type="nucleotide sequence ID" value="NZ_JADBEO010000011.1"/>
</dbReference>
<dbReference type="Proteomes" id="UP001181622">
    <property type="component" value="Unassembled WGS sequence"/>
</dbReference>
<evidence type="ECO:0000313" key="1">
    <source>
        <dbReference type="EMBL" id="MDR4306325.1"/>
    </source>
</evidence>
<dbReference type="EMBL" id="JADBEO010000011">
    <property type="protein sequence ID" value="MDR4306325.1"/>
    <property type="molecule type" value="Genomic_DNA"/>
</dbReference>
<reference evidence="1" key="1">
    <citation type="submission" date="2020-10" db="EMBL/GenBank/DDBJ databases">
        <authorList>
            <person name="Abbas A."/>
            <person name="Razzaq R."/>
            <person name="Waqas M."/>
            <person name="Abbas N."/>
            <person name="Nielsen T.K."/>
            <person name="Hansen L.H."/>
            <person name="Hussain S."/>
            <person name="Shahid M."/>
        </authorList>
    </citation>
    <scope>NUCLEOTIDE SEQUENCE</scope>
    <source>
        <strain evidence="1">S14</strain>
    </source>
</reference>